<dbReference type="OrthoDB" id="2559672at2"/>
<dbReference type="GO" id="GO:0003700">
    <property type="term" value="F:DNA-binding transcription factor activity"/>
    <property type="evidence" value="ECO:0007669"/>
    <property type="project" value="InterPro"/>
</dbReference>
<dbReference type="AlphaFoldDB" id="A0A0D4BYS9"/>
<evidence type="ECO:0000256" key="3">
    <source>
        <dbReference type="ARBA" id="ARBA00023163"/>
    </source>
</evidence>
<keyword evidence="3" id="KW-0804">Transcription</keyword>
<name>A0A0D4BYS9_9MICC</name>
<proteinExistence type="predicted"/>
<evidence type="ECO:0000259" key="4">
    <source>
        <dbReference type="PROSITE" id="PS01124"/>
    </source>
</evidence>
<dbReference type="InterPro" id="IPR018062">
    <property type="entry name" value="HTH_AraC-typ_CS"/>
</dbReference>
<dbReference type="GO" id="GO:0043565">
    <property type="term" value="F:sequence-specific DNA binding"/>
    <property type="evidence" value="ECO:0007669"/>
    <property type="project" value="InterPro"/>
</dbReference>
<dbReference type="PANTHER" id="PTHR46796:SF15">
    <property type="entry name" value="BLL1074 PROTEIN"/>
    <property type="match status" value="1"/>
</dbReference>
<dbReference type="STRING" id="1618207.UM93_08080"/>
<protein>
    <submittedName>
        <fullName evidence="5">AraC family transcriptional regulator</fullName>
    </submittedName>
</protein>
<dbReference type="Gene3D" id="1.10.10.60">
    <property type="entry name" value="Homeodomain-like"/>
    <property type="match status" value="1"/>
</dbReference>
<dbReference type="InterPro" id="IPR009057">
    <property type="entry name" value="Homeodomain-like_sf"/>
</dbReference>
<dbReference type="InterPro" id="IPR046532">
    <property type="entry name" value="DUF6597"/>
</dbReference>
<evidence type="ECO:0000313" key="6">
    <source>
        <dbReference type="Proteomes" id="UP000061839"/>
    </source>
</evidence>
<evidence type="ECO:0000256" key="2">
    <source>
        <dbReference type="ARBA" id="ARBA00023125"/>
    </source>
</evidence>
<accession>A0A0D4BYS9</accession>
<dbReference type="Pfam" id="PF20240">
    <property type="entry name" value="DUF6597"/>
    <property type="match status" value="1"/>
</dbReference>
<dbReference type="SMART" id="SM00342">
    <property type="entry name" value="HTH_ARAC"/>
    <property type="match status" value="1"/>
</dbReference>
<evidence type="ECO:0000256" key="1">
    <source>
        <dbReference type="ARBA" id="ARBA00023015"/>
    </source>
</evidence>
<sequence>MSVSNKGVLYPARLPEFHRIAVSEELADLVRWLWIPEWNLEPGVSSRQMMIAFPALNVVVEADSVTLIGPTTRCSERELSGRGWAVGALLRPAAVPFFTDEPGALKNSQLALSLPDVQSRVAAIMRASDSDSPEGRRSRAAGVLTDWFISRATELSEEAKLANAMAELIESDQEIVRLDDVALRLEISKRGVQRLAEKYIGLSPTAMIRRRRIQEAAYRVRTEPELSLADIAVDYGYADHAHLTKEFQSILGLKPSDYRRSD</sequence>
<keyword evidence="6" id="KW-1185">Reference proteome</keyword>
<evidence type="ECO:0000313" key="5">
    <source>
        <dbReference type="EMBL" id="AJT41484.1"/>
    </source>
</evidence>
<feature type="domain" description="HTH araC/xylS-type" evidence="4">
    <location>
        <begin position="159"/>
        <end position="261"/>
    </location>
</feature>
<gene>
    <name evidence="5" type="ORF">UM93_08080</name>
</gene>
<reference evidence="5 6" key="1">
    <citation type="journal article" date="2015" name="Genome Announc.">
        <title>Complete Genome Sequencing of Protease-Producing Novel Arthrobacter sp. Strain IHBB 11108 Using PacBio Single-Molecule Real-Time Sequencing Technology.</title>
        <authorList>
            <person name="Kiran S."/>
            <person name="Swarnkar M.K."/>
            <person name="Pal M."/>
            <person name="Thakur R."/>
            <person name="Tewari R."/>
            <person name="Singh A.K."/>
            <person name="Gulati A."/>
        </authorList>
    </citation>
    <scope>NUCLEOTIDE SEQUENCE [LARGE SCALE GENOMIC DNA]</scope>
    <source>
        <strain evidence="5 6">IHBB 11108</strain>
    </source>
</reference>
<dbReference type="KEGG" id="ari:UM93_08080"/>
<dbReference type="PANTHER" id="PTHR46796">
    <property type="entry name" value="HTH-TYPE TRANSCRIPTIONAL ACTIVATOR RHAS-RELATED"/>
    <property type="match status" value="1"/>
</dbReference>
<dbReference type="PROSITE" id="PS01124">
    <property type="entry name" value="HTH_ARAC_FAMILY_2"/>
    <property type="match status" value="1"/>
</dbReference>
<dbReference type="PATRIC" id="fig|1618207.4.peg.1635"/>
<dbReference type="EMBL" id="CP011005">
    <property type="protein sequence ID" value="AJT41484.1"/>
    <property type="molecule type" value="Genomic_DNA"/>
</dbReference>
<dbReference type="HOGENOM" id="CLU_066193_5_0_11"/>
<dbReference type="InterPro" id="IPR018060">
    <property type="entry name" value="HTH_AraC"/>
</dbReference>
<keyword evidence="2" id="KW-0238">DNA-binding</keyword>
<dbReference type="RefSeq" id="WP_045074893.1">
    <property type="nucleotide sequence ID" value="NZ_CP011005.1"/>
</dbReference>
<keyword evidence="1" id="KW-0805">Transcription regulation</keyword>
<dbReference type="SUPFAM" id="SSF46689">
    <property type="entry name" value="Homeodomain-like"/>
    <property type="match status" value="1"/>
</dbReference>
<dbReference type="Proteomes" id="UP000061839">
    <property type="component" value="Chromosome"/>
</dbReference>
<dbReference type="Pfam" id="PF12833">
    <property type="entry name" value="HTH_18"/>
    <property type="match status" value="1"/>
</dbReference>
<dbReference type="InterPro" id="IPR050204">
    <property type="entry name" value="AraC_XylS_family_regulators"/>
</dbReference>
<dbReference type="PROSITE" id="PS00041">
    <property type="entry name" value="HTH_ARAC_FAMILY_1"/>
    <property type="match status" value="1"/>
</dbReference>
<organism evidence="5 6">
    <name type="scientific">Psychromicrobium lacuslunae</name>
    <dbReference type="NCBI Taxonomy" id="1618207"/>
    <lineage>
        <taxon>Bacteria</taxon>
        <taxon>Bacillati</taxon>
        <taxon>Actinomycetota</taxon>
        <taxon>Actinomycetes</taxon>
        <taxon>Micrococcales</taxon>
        <taxon>Micrococcaceae</taxon>
        <taxon>Psychromicrobium</taxon>
    </lineage>
</organism>